<organism evidence="2 3">
    <name type="scientific">Paenibacillus lutrae</name>
    <dbReference type="NCBI Taxonomy" id="2078573"/>
    <lineage>
        <taxon>Bacteria</taxon>
        <taxon>Bacillati</taxon>
        <taxon>Bacillota</taxon>
        <taxon>Bacilli</taxon>
        <taxon>Bacillales</taxon>
        <taxon>Paenibacillaceae</taxon>
        <taxon>Paenibacillus</taxon>
    </lineage>
</organism>
<keyword evidence="3" id="KW-1185">Reference proteome</keyword>
<dbReference type="Gene3D" id="3.40.50.720">
    <property type="entry name" value="NAD(P)-binding Rossmann-like Domain"/>
    <property type="match status" value="1"/>
</dbReference>
<dbReference type="RefSeq" id="WP_157333372.1">
    <property type="nucleotide sequence ID" value="NZ_RHLK01000002.1"/>
</dbReference>
<reference evidence="2 3" key="1">
    <citation type="journal article" date="2019" name="Microorganisms">
        <title>Paenibacillus lutrae sp. nov., A Chitinolytic Species Isolated from A River Otter in Castril Natural Park, Granada, Spain.</title>
        <authorList>
            <person name="Rodriguez M."/>
            <person name="Reina J.C."/>
            <person name="Bejar V."/>
            <person name="Llamas I."/>
        </authorList>
    </citation>
    <scope>NUCLEOTIDE SEQUENCE [LARGE SCALE GENOMIC DNA]</scope>
    <source>
        <strain evidence="2 3">N10</strain>
    </source>
</reference>
<dbReference type="InterPro" id="IPR036291">
    <property type="entry name" value="NAD(P)-bd_dom_sf"/>
</dbReference>
<dbReference type="PANTHER" id="PTHR43245">
    <property type="entry name" value="BIFUNCTIONAL POLYMYXIN RESISTANCE PROTEIN ARNA"/>
    <property type="match status" value="1"/>
</dbReference>
<dbReference type="OrthoDB" id="9811743at2"/>
<sequence length="316" mass="34662">MTSPLRTVLVTGAGGYIGCVLVPELIRRGYEVRALDKYTRSSGAAYIHPNLTRIYADTRTWGGEGLEGADAVIDLAAISHDRRGEVTPHETLDINQFARHRTAVKARESGVRRYLLMSTCGVYGLRDSSCMASEESDIAPVTTYARAAGQSERDILRMNSASFEVAAVRPAILYGYSPRMRFDLAVNAMVLAAWREGVIRVAGTGGQWRPFVHITDAVEAFCRLLDAPADQVAGEIFNIGSNEGNIRIRALAQLIADTLPVPVQIITDGAEDSRSYRIDFTKIQDRLGWQAVHGLRQGIAEIYGQLERGVILPDLK</sequence>
<dbReference type="CDD" id="cd08946">
    <property type="entry name" value="SDR_e"/>
    <property type="match status" value="1"/>
</dbReference>
<dbReference type="AlphaFoldDB" id="A0A7X3JYD0"/>
<dbReference type="InterPro" id="IPR001509">
    <property type="entry name" value="Epimerase_deHydtase"/>
</dbReference>
<dbReference type="PANTHER" id="PTHR43245:SF23">
    <property type="entry name" value="NAD(P)-BINDING DOMAIN-CONTAINING PROTEIN"/>
    <property type="match status" value="1"/>
</dbReference>
<evidence type="ECO:0000259" key="1">
    <source>
        <dbReference type="Pfam" id="PF01370"/>
    </source>
</evidence>
<feature type="domain" description="NAD-dependent epimerase/dehydratase" evidence="1">
    <location>
        <begin position="8"/>
        <end position="240"/>
    </location>
</feature>
<proteinExistence type="predicted"/>
<dbReference type="InterPro" id="IPR050177">
    <property type="entry name" value="Lipid_A_modif_metabolic_enz"/>
</dbReference>
<dbReference type="SUPFAM" id="SSF51735">
    <property type="entry name" value="NAD(P)-binding Rossmann-fold domains"/>
    <property type="match status" value="1"/>
</dbReference>
<gene>
    <name evidence="2" type="ORF">EDM21_04855</name>
</gene>
<dbReference type="Pfam" id="PF01370">
    <property type="entry name" value="Epimerase"/>
    <property type="match status" value="1"/>
</dbReference>
<evidence type="ECO:0000313" key="2">
    <source>
        <dbReference type="EMBL" id="MVO98852.1"/>
    </source>
</evidence>
<comment type="caution">
    <text evidence="2">The sequence shown here is derived from an EMBL/GenBank/DDBJ whole genome shotgun (WGS) entry which is preliminary data.</text>
</comment>
<evidence type="ECO:0000313" key="3">
    <source>
        <dbReference type="Proteomes" id="UP000490800"/>
    </source>
</evidence>
<accession>A0A7X3JYD0</accession>
<name>A0A7X3JYD0_9BACL</name>
<dbReference type="Proteomes" id="UP000490800">
    <property type="component" value="Unassembled WGS sequence"/>
</dbReference>
<dbReference type="EMBL" id="RHLK01000002">
    <property type="protein sequence ID" value="MVO98852.1"/>
    <property type="molecule type" value="Genomic_DNA"/>
</dbReference>
<protein>
    <submittedName>
        <fullName evidence="2">NAD-dependent epimerase/dehydratase family protein</fullName>
    </submittedName>
</protein>